<protein>
    <recommendedName>
        <fullName evidence="2">Carboxypeptidase regulatory-like domain-containing protein</fullName>
    </recommendedName>
</protein>
<dbReference type="AlphaFoldDB" id="A0A6J4JD93"/>
<proteinExistence type="predicted"/>
<dbReference type="Pfam" id="PF13620">
    <property type="entry name" value="CarboxypepD_reg"/>
    <property type="match status" value="1"/>
</dbReference>
<accession>A0A6J4JD93</accession>
<reference evidence="1" key="1">
    <citation type="submission" date="2020-02" db="EMBL/GenBank/DDBJ databases">
        <authorList>
            <person name="Meier V. D."/>
        </authorList>
    </citation>
    <scope>NUCLEOTIDE SEQUENCE</scope>
    <source>
        <strain evidence="1">AVDCRST_MAG57</strain>
    </source>
</reference>
<dbReference type="Gene3D" id="2.60.40.1120">
    <property type="entry name" value="Carboxypeptidase-like, regulatory domain"/>
    <property type="match status" value="1"/>
</dbReference>
<name>A0A6J4JD93_9ACTN</name>
<dbReference type="GO" id="GO:0030246">
    <property type="term" value="F:carbohydrate binding"/>
    <property type="evidence" value="ECO:0007669"/>
    <property type="project" value="InterPro"/>
</dbReference>
<sequence>MFLSGVVVDPHGRPVRDARVALTAAPVEVPDIAVLTGEDGGFGIAVPVPGTYRLGAYVDSGHGEETVEVEQGGAAGVRLVVRPS</sequence>
<dbReference type="SUPFAM" id="SSF49452">
    <property type="entry name" value="Starch-binding domain-like"/>
    <property type="match status" value="1"/>
</dbReference>
<dbReference type="EMBL" id="CADCTI010000275">
    <property type="protein sequence ID" value="CAA9274272.1"/>
    <property type="molecule type" value="Genomic_DNA"/>
</dbReference>
<evidence type="ECO:0008006" key="2">
    <source>
        <dbReference type="Google" id="ProtNLM"/>
    </source>
</evidence>
<evidence type="ECO:0000313" key="1">
    <source>
        <dbReference type="EMBL" id="CAA9274272.1"/>
    </source>
</evidence>
<organism evidence="1">
    <name type="scientific">uncultured Blastococcus sp</name>
    <dbReference type="NCBI Taxonomy" id="217144"/>
    <lineage>
        <taxon>Bacteria</taxon>
        <taxon>Bacillati</taxon>
        <taxon>Actinomycetota</taxon>
        <taxon>Actinomycetes</taxon>
        <taxon>Geodermatophilales</taxon>
        <taxon>Geodermatophilaceae</taxon>
        <taxon>Blastococcus</taxon>
        <taxon>environmental samples</taxon>
    </lineage>
</organism>
<dbReference type="InterPro" id="IPR013784">
    <property type="entry name" value="Carb-bd-like_fold"/>
</dbReference>
<gene>
    <name evidence="1" type="ORF">AVDCRST_MAG57-3380</name>
</gene>